<dbReference type="InterPro" id="IPR006179">
    <property type="entry name" value="5_nucleotidase/apyrase"/>
</dbReference>
<evidence type="ECO:0000256" key="1">
    <source>
        <dbReference type="RuleBase" id="RU362119"/>
    </source>
</evidence>
<keyword evidence="4" id="KW-1185">Reference proteome</keyword>
<dbReference type="EMBL" id="JBHUFZ010000036">
    <property type="protein sequence ID" value="MFD1891561.1"/>
    <property type="molecule type" value="Genomic_DNA"/>
</dbReference>
<name>A0ABW4RZ21_9ACTN</name>
<dbReference type="Pfam" id="PF02872">
    <property type="entry name" value="5_nucleotid_C"/>
    <property type="match status" value="1"/>
</dbReference>
<dbReference type="Gene3D" id="3.60.21.10">
    <property type="match status" value="1"/>
</dbReference>
<dbReference type="PANTHER" id="PTHR11575:SF24">
    <property type="entry name" value="5'-NUCLEOTIDASE"/>
    <property type="match status" value="1"/>
</dbReference>
<comment type="similarity">
    <text evidence="1">Belongs to the 5'-nucleotidase family.</text>
</comment>
<dbReference type="Proteomes" id="UP001597326">
    <property type="component" value="Unassembled WGS sequence"/>
</dbReference>
<organism evidence="3 4">
    <name type="scientific">Luteococcus peritonei</name>
    <dbReference type="NCBI Taxonomy" id="88874"/>
    <lineage>
        <taxon>Bacteria</taxon>
        <taxon>Bacillati</taxon>
        <taxon>Actinomycetota</taxon>
        <taxon>Actinomycetes</taxon>
        <taxon>Propionibacteriales</taxon>
        <taxon>Propionibacteriaceae</taxon>
        <taxon>Luteococcus</taxon>
    </lineage>
</organism>
<feature type="chain" id="PRO_5044950809" evidence="1">
    <location>
        <begin position="30"/>
        <end position="683"/>
    </location>
</feature>
<dbReference type="PANTHER" id="PTHR11575">
    <property type="entry name" value="5'-NUCLEOTIDASE-RELATED"/>
    <property type="match status" value="1"/>
</dbReference>
<dbReference type="SUPFAM" id="SSF55816">
    <property type="entry name" value="5'-nucleotidase (syn. UDP-sugar hydrolase), C-terminal domain"/>
    <property type="match status" value="1"/>
</dbReference>
<feature type="domain" description="5'-Nucleotidase C-terminal" evidence="2">
    <location>
        <begin position="382"/>
        <end position="550"/>
    </location>
</feature>
<sequence>MFTSGLARIAAAGTIAVAIVATGSTGAHAGKPAPKPKAPVVCETSTTTLNLLGFNDFHGRIAPSSPDTVAFFGTVEAARQAAGEDKTLLISSGDNVGASLFPSAVQDDNPTIDILNAMDVDSSTVGNHELDRGWSDLVGRLTERSDFPYLAANLYKAGTATPAMPEYATFEKDGLTVAVVGAVTDDLPSLVGTEVFKNVTVGDPVAAVNRVTAELSDGNLANGEADVVVASYHEGAAVSTPKTLDEALASKVFSNIVTNTSPEVDAIFTAHTHQNYVWDAPIAGTDRTRPVVQTGSYGAFVGQVQLTVDTSQPYKPGKNKGKGKGATKPGHAGTICSYTATNLAVKPSSEVPALVAAYPRVAEVQKIVTDTLAQAKIIGSRVIATSTAPITRGLNANGSLDNRATESTMSDMVAQMFYDTLSNGDPNFIGVQNPGGTRADLPQGEISYATAAAVLPFANTLMTTQISGAQVKTMLEQQWQTNADGTTPSRAYLQLGLSSNVTYTYDESRPAGDRITSISINGKPIDPAATYTVGSGNFLVTGGDNFRVLAQGSNTRDTGASDLAAWVDWLTTKGTVQPDFARQAVSVSPMPTTLTAGQATTLTVGAPQGAVQLDTLDMKSTAAPANTQLVATIGDVEVGTAAVTNGQATITITVPAGTPKGAAVLVMKAAPTGTTVSIPVTIA</sequence>
<proteinExistence type="inferred from homology"/>
<dbReference type="RefSeq" id="WP_343876059.1">
    <property type="nucleotide sequence ID" value="NZ_BAAAIX010000037.1"/>
</dbReference>
<dbReference type="SUPFAM" id="SSF56300">
    <property type="entry name" value="Metallo-dependent phosphatases"/>
    <property type="match status" value="1"/>
</dbReference>
<protein>
    <submittedName>
        <fullName evidence="3">Bifunctional UDP-sugar hydrolase/5'-nucleotidase</fullName>
    </submittedName>
</protein>
<reference evidence="4" key="1">
    <citation type="journal article" date="2019" name="Int. J. Syst. Evol. Microbiol.">
        <title>The Global Catalogue of Microorganisms (GCM) 10K type strain sequencing project: providing services to taxonomists for standard genome sequencing and annotation.</title>
        <authorList>
            <consortium name="The Broad Institute Genomics Platform"/>
            <consortium name="The Broad Institute Genome Sequencing Center for Infectious Disease"/>
            <person name="Wu L."/>
            <person name="Ma J."/>
        </authorList>
    </citation>
    <scope>NUCLEOTIDE SEQUENCE [LARGE SCALE GENOMIC DNA]</scope>
    <source>
        <strain evidence="4">CAIM 431</strain>
    </source>
</reference>
<keyword evidence="1" id="KW-0732">Signal</keyword>
<keyword evidence="1" id="KW-0547">Nucleotide-binding</keyword>
<evidence type="ECO:0000259" key="2">
    <source>
        <dbReference type="Pfam" id="PF02872"/>
    </source>
</evidence>
<dbReference type="PRINTS" id="PR01607">
    <property type="entry name" value="APYRASEFAMLY"/>
</dbReference>
<dbReference type="InterPro" id="IPR008334">
    <property type="entry name" value="5'-Nucleotdase_C"/>
</dbReference>
<comment type="caution">
    <text evidence="3">The sequence shown here is derived from an EMBL/GenBank/DDBJ whole genome shotgun (WGS) entry which is preliminary data.</text>
</comment>
<gene>
    <name evidence="3" type="ORF">ACFSCS_15420</name>
</gene>
<dbReference type="InterPro" id="IPR029052">
    <property type="entry name" value="Metallo-depent_PP-like"/>
</dbReference>
<evidence type="ECO:0000313" key="4">
    <source>
        <dbReference type="Proteomes" id="UP001597326"/>
    </source>
</evidence>
<dbReference type="InterPro" id="IPR036907">
    <property type="entry name" value="5'-Nucleotdase_C_sf"/>
</dbReference>
<dbReference type="Gene3D" id="3.90.780.10">
    <property type="entry name" value="5'-Nucleotidase, C-terminal domain"/>
    <property type="match status" value="1"/>
</dbReference>
<feature type="signal peptide" evidence="1">
    <location>
        <begin position="1"/>
        <end position="29"/>
    </location>
</feature>
<evidence type="ECO:0000313" key="3">
    <source>
        <dbReference type="EMBL" id="MFD1891561.1"/>
    </source>
</evidence>
<keyword evidence="1 3" id="KW-0378">Hydrolase</keyword>
<dbReference type="GO" id="GO:0016787">
    <property type="term" value="F:hydrolase activity"/>
    <property type="evidence" value="ECO:0007669"/>
    <property type="project" value="UniProtKB-KW"/>
</dbReference>
<accession>A0ABW4RZ21</accession>